<keyword evidence="3" id="KW-0498">Mitosis</keyword>
<dbReference type="GO" id="GO:0005680">
    <property type="term" value="C:anaphase-promoting complex"/>
    <property type="evidence" value="ECO:0007669"/>
    <property type="project" value="InterPro"/>
</dbReference>
<dbReference type="GO" id="GO:0007091">
    <property type="term" value="P:metaphase/anaphase transition of mitotic cell cycle"/>
    <property type="evidence" value="ECO:0007669"/>
    <property type="project" value="TreeGrafter"/>
</dbReference>
<evidence type="ECO:0000256" key="5">
    <source>
        <dbReference type="SAM" id="MobiDB-lite"/>
    </source>
</evidence>
<reference evidence="8" key="1">
    <citation type="journal article" date="2023" name="BMC Genomics">
        <title>Chromosome-level genome assemblies of Cutaneotrichosporon spp. (Trichosporonales, Basidiomycota) reveal imbalanced evolution between nucleotide sequences and chromosome synteny.</title>
        <authorList>
            <person name="Kobayashi Y."/>
            <person name="Kayamori A."/>
            <person name="Aoki K."/>
            <person name="Shiwa Y."/>
            <person name="Matsutani M."/>
            <person name="Fujita N."/>
            <person name="Sugita T."/>
            <person name="Iwasaki W."/>
            <person name="Tanaka N."/>
            <person name="Takashima M."/>
        </authorList>
    </citation>
    <scope>NUCLEOTIDE SEQUENCE</scope>
    <source>
        <strain evidence="8">HIS016</strain>
    </source>
</reference>
<name>A0AAD3Y7M3_9TREE</name>
<dbReference type="GO" id="GO:0070979">
    <property type="term" value="P:protein K11-linked ubiquitination"/>
    <property type="evidence" value="ECO:0007669"/>
    <property type="project" value="TreeGrafter"/>
</dbReference>
<dbReference type="InterPro" id="IPR011989">
    <property type="entry name" value="ARM-like"/>
</dbReference>
<keyword evidence="9" id="KW-1185">Reference proteome</keyword>
<feature type="region of interest" description="Disordered" evidence="5">
    <location>
        <begin position="324"/>
        <end position="359"/>
    </location>
</feature>
<comment type="caution">
    <text evidence="8">The sequence shown here is derived from an EMBL/GenBank/DDBJ whole genome shotgun (WGS) entry which is preliminary data.</text>
</comment>
<keyword evidence="4" id="KW-0131">Cell cycle</keyword>
<evidence type="ECO:0000256" key="3">
    <source>
        <dbReference type="ARBA" id="ARBA00022776"/>
    </source>
</evidence>
<gene>
    <name evidence="8" type="primary">APC1</name>
    <name evidence="8" type="ORF">CspeluHIS016_0101870</name>
</gene>
<evidence type="ECO:0000313" key="9">
    <source>
        <dbReference type="Proteomes" id="UP001222932"/>
    </source>
</evidence>
<evidence type="ECO:0000256" key="1">
    <source>
        <dbReference type="ARBA" id="ARBA00010547"/>
    </source>
</evidence>
<evidence type="ECO:0000256" key="2">
    <source>
        <dbReference type="ARBA" id="ARBA00022618"/>
    </source>
</evidence>
<dbReference type="PANTHER" id="PTHR12827:SF3">
    <property type="entry name" value="ANAPHASE-PROMOTING COMPLEX SUBUNIT 1"/>
    <property type="match status" value="1"/>
</dbReference>
<feature type="region of interest" description="Disordered" evidence="5">
    <location>
        <begin position="24"/>
        <end position="50"/>
    </location>
</feature>
<dbReference type="InterPro" id="IPR041221">
    <property type="entry name" value="APC1_C"/>
</dbReference>
<reference evidence="8" key="2">
    <citation type="submission" date="2023-06" db="EMBL/GenBank/DDBJ databases">
        <authorList>
            <person name="Kobayashi Y."/>
            <person name="Kayamori A."/>
            <person name="Aoki K."/>
            <person name="Shiwa Y."/>
            <person name="Fujita N."/>
            <person name="Sugita T."/>
            <person name="Iwasaki W."/>
            <person name="Tanaka N."/>
            <person name="Takashima M."/>
        </authorList>
    </citation>
    <scope>NUCLEOTIDE SEQUENCE</scope>
    <source>
        <strain evidence="8">HIS016</strain>
    </source>
</reference>
<sequence length="1854" mass="204697">MLQATVLGTGATAASTLYAQSNSPTHSFLAQPRSLDPSSKPSKRYDGTSYGDERLTWSGHEVTWTRGVELIRRFSYSYLGQEVSCAAFAWFHTPEEAWVASNPGGGEARPTAKSRPAEGTFGPFHTSADARWMARTKRPHRPPVGLQRGVVVVLQHQMVVHLATGEKHFRFLSFPVDSIWPLSTGGVLLQRRVERIRHAPRLSLDGDTSLDSLSLKLEANKDRDADSPRLFSVTDMWDDPLKVGEADLDGQRLVSQPSYLKASVTVLLVTPEPYPFVVVWDAGENKVVVFRYTTVVTEGEDDTVHRCASTTARLRPHELMRQANARRGRSSGAGRRSSAATDLFERPRRRSRLSEESFQLHDGPGAFSTRLSVGGGPESNLRRVSNVASMMREDINPLADRDRVLDIVAEDLFDTTMVHGIDGEKQIKSRHSDIVLVRIWGWRPPTRKLEPRTIRVFLSENRSSASVSLNVLIPTARGQNGLFTFHIEQARPDHYVFSEVRMVECLAAAPVLATRAHVYDTLTVDLEGAAWVLTPFGGRLPVAIPQVPADLDVANQFASRLGLAVGPRRLVDLVEASGPNVTAVYNDGERVRISTKITLPEGLCRRAMEALSYALTPEVYGELFEAYLGRALGVRSPLEQWRILADVILSKCGIGAAVPAPVTTDPTLLRLVRRLGRTTPAVAASQSVGPAACTPVILLALHLVAQDCRLASTTEPDLLLIAPVLTQLAAAVERHDWVDYWARLMPSSVEGTTFSSPSTMIDTSLLDLFPEPPDVISYLLRATVVKTRPFPTPQSVFTRSSHLGPVQPCRQTEWITEIYARLSPGAGSSIGSTSQQRGLAVIHYMLENGLDERWFADVPFGIAMPAAELFRVVQQHLPVDASPAVYSFIGRTDLTMLSSTKRFSILELPMGAEGDDEKKTIGDMMKSVHQPGAKHAHFSALPHVRFGSDKRKEEVERIMQTTQTRTVSIDDPKGMSEQDIQTSYQNYVNMLAQRTFAVTVGQGMWQFASRSAPMGDTWHIPPFDLSVKVLPANQVLHPQTTDGVEWPHFHHAVAAALSISPESKGIDASWVLYNRPSTINAEHGGFLLGLGLTGHLRKFGSKETFAYLHLRHEKTTVGTLLGMAASFAGSQDPMVTSQISLHSNALLPPGAMELNGSPLVQSTALLSIGLVYAGTKHLHMADTTLREISRVEMPGVDSFTENREAYSFSASMGFALVMLGRGGKTPSAVENGMLQELMRCIYGNAPDVKGNAASRKGPHIDPTETSPGATLALGLMYLRTGRKDVADMLEIPQNELALESVRPDQLLIRTYARALIMWDDIRGTVDWVNAQLPSFIHHNDHKPTYGLHDLNTELAYLNIVAGACLAIGVRFAGRPPETAHAVLMNFFSVLGKAAADQSMKYEARIRRNAARQALNTVTLALAALMSGTGELNVMRRLRVSHGQEGSGVTYGSHMAMHMALGLLFLGKGYYSLGNSNIAIAALSIAFFPRFLSGVNDNRAYPQLFRHLWALAVEPRCLICRDVDTRETITLPIKIKLKGRREPQGHISPTPVAPFSSLDTIYVDSVRYWPVRYDLSNPRYRDHLVRTRTIWVKRRAAFLDYADDPKGYRSLLVRTGVTSSYDMHHDLLSAASPLYPEPEALSELFTAHSNDVAVHAVGRWFTGPSALETFIRNVMFECVALDKSALFSVYVGIHLALSRDDGLRLARAAQVAFLARFYRPTVFDREYANHTPGERRHPILRQTFLHALKRRLTVPRPDEAWAYFESGEWPSSQAETLALYLAGHYVPPVRMLQALRELVGRSCGAERDILEFKARAVADKYAALVVSQYDEGEGAIDVPQWKLDSVQDVVGMYTT</sequence>
<feature type="domain" description="Anaphase-promoting complex subunit 1 N-terminal" evidence="6">
    <location>
        <begin position="46"/>
        <end position="354"/>
    </location>
</feature>
<feature type="region of interest" description="Disordered" evidence="5">
    <location>
        <begin position="101"/>
        <end position="120"/>
    </location>
</feature>
<dbReference type="Proteomes" id="UP001222932">
    <property type="component" value="Unassembled WGS sequence"/>
</dbReference>
<dbReference type="GO" id="GO:0031145">
    <property type="term" value="P:anaphase-promoting complex-dependent catabolic process"/>
    <property type="evidence" value="ECO:0007669"/>
    <property type="project" value="TreeGrafter"/>
</dbReference>
<evidence type="ECO:0000313" key="8">
    <source>
        <dbReference type="EMBL" id="GMK53601.1"/>
    </source>
</evidence>
<dbReference type="Pfam" id="PF12859">
    <property type="entry name" value="ANAPC1"/>
    <property type="match status" value="1"/>
</dbReference>
<dbReference type="InterPro" id="IPR024990">
    <property type="entry name" value="Apc1"/>
</dbReference>
<evidence type="ECO:0000256" key="4">
    <source>
        <dbReference type="ARBA" id="ARBA00023306"/>
    </source>
</evidence>
<dbReference type="InterPro" id="IPR049255">
    <property type="entry name" value="Apc1_N"/>
</dbReference>
<evidence type="ECO:0000259" key="6">
    <source>
        <dbReference type="Pfam" id="PF12859"/>
    </source>
</evidence>
<feature type="compositionally biased region" description="Low complexity" evidence="5">
    <location>
        <begin position="330"/>
        <end position="340"/>
    </location>
</feature>
<proteinExistence type="inferred from homology"/>
<dbReference type="GO" id="GO:0060090">
    <property type="term" value="F:molecular adaptor activity"/>
    <property type="evidence" value="ECO:0007669"/>
    <property type="project" value="TreeGrafter"/>
</dbReference>
<dbReference type="Gene3D" id="1.25.10.10">
    <property type="entry name" value="Leucine-rich Repeat Variant"/>
    <property type="match status" value="2"/>
</dbReference>
<organism evidence="8 9">
    <name type="scientific">Cutaneotrichosporon spelunceum</name>
    <dbReference type="NCBI Taxonomy" id="1672016"/>
    <lineage>
        <taxon>Eukaryota</taxon>
        <taxon>Fungi</taxon>
        <taxon>Dikarya</taxon>
        <taxon>Basidiomycota</taxon>
        <taxon>Agaricomycotina</taxon>
        <taxon>Tremellomycetes</taxon>
        <taxon>Trichosporonales</taxon>
        <taxon>Trichosporonaceae</taxon>
        <taxon>Cutaneotrichosporon</taxon>
    </lineage>
</organism>
<dbReference type="GO" id="GO:0051301">
    <property type="term" value="P:cell division"/>
    <property type="evidence" value="ECO:0007669"/>
    <property type="project" value="UniProtKB-KW"/>
</dbReference>
<accession>A0AAD3Y7M3</accession>
<dbReference type="Pfam" id="PF18122">
    <property type="entry name" value="APC1_C"/>
    <property type="match status" value="1"/>
</dbReference>
<keyword evidence="2" id="KW-0132">Cell division</keyword>
<evidence type="ECO:0000259" key="7">
    <source>
        <dbReference type="Pfam" id="PF18122"/>
    </source>
</evidence>
<dbReference type="PANTHER" id="PTHR12827">
    <property type="entry name" value="MEIOTIC CHECKPOINT REGULATOR TSG24 FAMILY MEMBER"/>
    <property type="match status" value="1"/>
</dbReference>
<protein>
    <recommendedName>
        <fullName evidence="10">Anaphase-promoting complex subunit 1</fullName>
    </recommendedName>
</protein>
<comment type="similarity">
    <text evidence="1">Belongs to the APC1 family.</text>
</comment>
<feature type="domain" description="Anaphase-promoting complex subunit 1 C-terminal" evidence="7">
    <location>
        <begin position="1645"/>
        <end position="1752"/>
    </location>
</feature>
<dbReference type="EMBL" id="BTCM01000001">
    <property type="protein sequence ID" value="GMK53601.1"/>
    <property type="molecule type" value="Genomic_DNA"/>
</dbReference>
<evidence type="ECO:0008006" key="10">
    <source>
        <dbReference type="Google" id="ProtNLM"/>
    </source>
</evidence>